<feature type="short sequence motif" description="HXTX 1" evidence="2">
    <location>
        <begin position="40"/>
        <end position="43"/>
    </location>
</feature>
<sequence length="184" mass="19672">MNGDRLRAFVALMPDAASRDALHALPVARGARRTQLEQLHVTLAFLGAIERDRCDALAARLPALAAEHALPLQQVERLAWWPSLPRARLIVAELAADPACAALNAALSAVLRELGMPTDRRPFRPHVTLARLPHYAVGQPAHGGAIGRPLALRFEALTLFESRLSHEGVSHVPIVSAPIAAAGG</sequence>
<evidence type="ECO:0000256" key="2">
    <source>
        <dbReference type="HAMAP-Rule" id="MF_01940"/>
    </source>
</evidence>
<dbReference type="AlphaFoldDB" id="A0A1B4LDR1"/>
<comment type="similarity">
    <text evidence="2">Belongs to the 2H phosphoesterase superfamily. ThpR family.</text>
</comment>
<dbReference type="Proteomes" id="UP000243680">
    <property type="component" value="Chromosome 1"/>
</dbReference>
<dbReference type="RefSeq" id="WP_069239095.1">
    <property type="nucleotide sequence ID" value="NZ_CP013420.1"/>
</dbReference>
<dbReference type="InterPro" id="IPR004175">
    <property type="entry name" value="RNA_CPDase"/>
</dbReference>
<dbReference type="Pfam" id="PF13563">
    <property type="entry name" value="2_5_RNA_ligase2"/>
    <property type="match status" value="1"/>
</dbReference>
<feature type="short sequence motif" description="HXTX 2" evidence="2">
    <location>
        <begin position="126"/>
        <end position="129"/>
    </location>
</feature>
<protein>
    <recommendedName>
        <fullName evidence="2">RNA 2',3'-cyclic phosphodiesterase</fullName>
        <shortName evidence="2">RNA 2',3'-CPDase</shortName>
        <ecNumber evidence="2">3.1.4.58</ecNumber>
    </recommendedName>
</protein>
<dbReference type="NCBIfam" id="TIGR02258">
    <property type="entry name" value="2_5_ligase"/>
    <property type="match status" value="1"/>
</dbReference>
<dbReference type="PANTHER" id="PTHR35561:SF1">
    <property type="entry name" value="RNA 2',3'-CYCLIC PHOSPHODIESTERASE"/>
    <property type="match status" value="1"/>
</dbReference>
<dbReference type="InterPro" id="IPR009097">
    <property type="entry name" value="Cyclic_Pdiesterase"/>
</dbReference>
<evidence type="ECO:0000313" key="3">
    <source>
        <dbReference type="EMBL" id="AOJ75326.1"/>
    </source>
</evidence>
<dbReference type="GO" id="GO:0004113">
    <property type="term" value="F:2',3'-cyclic-nucleotide 3'-phosphodiesterase activity"/>
    <property type="evidence" value="ECO:0007669"/>
    <property type="project" value="InterPro"/>
</dbReference>
<keyword evidence="3" id="KW-0436">Ligase</keyword>
<accession>A0A1B4LDR1</accession>
<dbReference type="Gene3D" id="3.90.1140.10">
    <property type="entry name" value="Cyclic phosphodiesterase"/>
    <property type="match status" value="1"/>
</dbReference>
<evidence type="ECO:0000256" key="1">
    <source>
        <dbReference type="ARBA" id="ARBA00022801"/>
    </source>
</evidence>
<dbReference type="GO" id="GO:0008664">
    <property type="term" value="F:RNA 2',3'-cyclic 3'-phosphodiesterase activity"/>
    <property type="evidence" value="ECO:0007669"/>
    <property type="project" value="UniProtKB-EC"/>
</dbReference>
<feature type="active site" description="Proton acceptor" evidence="2">
    <location>
        <position position="126"/>
    </location>
</feature>
<dbReference type="HAMAP" id="MF_01940">
    <property type="entry name" value="RNA_CPDase"/>
    <property type="match status" value="1"/>
</dbReference>
<name>A0A1B4LDR1_9BURK</name>
<organism evidence="3 4">
    <name type="scientific">Burkholderia ubonensis</name>
    <dbReference type="NCBI Taxonomy" id="101571"/>
    <lineage>
        <taxon>Bacteria</taxon>
        <taxon>Pseudomonadati</taxon>
        <taxon>Pseudomonadota</taxon>
        <taxon>Betaproteobacteria</taxon>
        <taxon>Burkholderiales</taxon>
        <taxon>Burkholderiaceae</taxon>
        <taxon>Burkholderia</taxon>
        <taxon>Burkholderia cepacia complex</taxon>
    </lineage>
</organism>
<reference evidence="3 4" key="1">
    <citation type="submission" date="2015-12" db="EMBL/GenBank/DDBJ databases">
        <title>Diversity of Burkholderia near neighbor genomes.</title>
        <authorList>
            <person name="Sahl J."/>
            <person name="Wagner D."/>
            <person name="Keim P."/>
        </authorList>
    </citation>
    <scope>NUCLEOTIDE SEQUENCE [LARGE SCALE GENOMIC DNA]</scope>
    <source>
        <strain evidence="3 4">MSMB0783</strain>
    </source>
</reference>
<feature type="active site" description="Proton donor" evidence="2">
    <location>
        <position position="40"/>
    </location>
</feature>
<proteinExistence type="inferred from homology"/>
<dbReference type="PANTHER" id="PTHR35561">
    <property type="entry name" value="RNA 2',3'-CYCLIC PHOSPHODIESTERASE"/>
    <property type="match status" value="1"/>
</dbReference>
<keyword evidence="1 2" id="KW-0378">Hydrolase</keyword>
<evidence type="ECO:0000313" key="4">
    <source>
        <dbReference type="Proteomes" id="UP000243680"/>
    </source>
</evidence>
<dbReference type="GO" id="GO:0016874">
    <property type="term" value="F:ligase activity"/>
    <property type="evidence" value="ECO:0007669"/>
    <property type="project" value="UniProtKB-KW"/>
</dbReference>
<dbReference type="EMBL" id="CP013420">
    <property type="protein sequence ID" value="AOJ75326.1"/>
    <property type="molecule type" value="Genomic_DNA"/>
</dbReference>
<gene>
    <name evidence="3" type="ORF">WJ35_09745</name>
</gene>
<dbReference type="SUPFAM" id="SSF55144">
    <property type="entry name" value="LigT-like"/>
    <property type="match status" value="1"/>
</dbReference>
<dbReference type="EC" id="3.1.4.58" evidence="2"/>
<comment type="catalytic activity">
    <reaction evidence="2">
        <text>a 3'-end 2',3'-cyclophospho-ribonucleotide-RNA + H2O = a 3'-end 2'-phospho-ribonucleotide-RNA + H(+)</text>
        <dbReference type="Rhea" id="RHEA:11828"/>
        <dbReference type="Rhea" id="RHEA-COMP:10464"/>
        <dbReference type="Rhea" id="RHEA-COMP:17353"/>
        <dbReference type="ChEBI" id="CHEBI:15377"/>
        <dbReference type="ChEBI" id="CHEBI:15378"/>
        <dbReference type="ChEBI" id="CHEBI:83064"/>
        <dbReference type="ChEBI" id="CHEBI:173113"/>
        <dbReference type="EC" id="3.1.4.58"/>
    </reaction>
</comment>
<comment type="function">
    <text evidence="2">Hydrolyzes RNA 2',3'-cyclic phosphodiester to an RNA 2'-phosphomonoester.</text>
</comment>